<accession>A0ABR0PQ36</accession>
<sequence>MEKSSGVESLRGDKISFLAEEFVQSSVKSSMVVPSEKPTLLCTIWIEKSYNPDSFRAQMKSIWKTRKKIEIQLAGQNLFLIVFETKEDLKTVIEGWLRLYRKQLILFD</sequence>
<name>A0ABR0PQ36_GOSAR</name>
<proteinExistence type="predicted"/>
<dbReference type="Proteomes" id="UP001358586">
    <property type="component" value="Chromosome 6"/>
</dbReference>
<feature type="domain" description="DUF4283" evidence="1">
    <location>
        <begin position="47"/>
        <end position="105"/>
    </location>
</feature>
<comment type="caution">
    <text evidence="2">The sequence shown here is derived from an EMBL/GenBank/DDBJ whole genome shotgun (WGS) entry which is preliminary data.</text>
</comment>
<dbReference type="EMBL" id="JARKNE010000006">
    <property type="protein sequence ID" value="KAK5826290.1"/>
    <property type="molecule type" value="Genomic_DNA"/>
</dbReference>
<evidence type="ECO:0000313" key="2">
    <source>
        <dbReference type="EMBL" id="KAK5826290.1"/>
    </source>
</evidence>
<dbReference type="Pfam" id="PF14111">
    <property type="entry name" value="DUF4283"/>
    <property type="match status" value="1"/>
</dbReference>
<evidence type="ECO:0000313" key="3">
    <source>
        <dbReference type="Proteomes" id="UP001358586"/>
    </source>
</evidence>
<reference evidence="2 3" key="1">
    <citation type="submission" date="2023-03" db="EMBL/GenBank/DDBJ databases">
        <title>WGS of Gossypium arboreum.</title>
        <authorList>
            <person name="Yu D."/>
        </authorList>
    </citation>
    <scope>NUCLEOTIDE SEQUENCE [LARGE SCALE GENOMIC DNA]</scope>
    <source>
        <tissue evidence="2">Leaf</tissue>
    </source>
</reference>
<dbReference type="InterPro" id="IPR025558">
    <property type="entry name" value="DUF4283"/>
</dbReference>
<organism evidence="2 3">
    <name type="scientific">Gossypium arboreum</name>
    <name type="common">Tree cotton</name>
    <name type="synonym">Gossypium nanking</name>
    <dbReference type="NCBI Taxonomy" id="29729"/>
    <lineage>
        <taxon>Eukaryota</taxon>
        <taxon>Viridiplantae</taxon>
        <taxon>Streptophyta</taxon>
        <taxon>Embryophyta</taxon>
        <taxon>Tracheophyta</taxon>
        <taxon>Spermatophyta</taxon>
        <taxon>Magnoliopsida</taxon>
        <taxon>eudicotyledons</taxon>
        <taxon>Gunneridae</taxon>
        <taxon>Pentapetalae</taxon>
        <taxon>rosids</taxon>
        <taxon>malvids</taxon>
        <taxon>Malvales</taxon>
        <taxon>Malvaceae</taxon>
        <taxon>Malvoideae</taxon>
        <taxon>Gossypium</taxon>
    </lineage>
</organism>
<gene>
    <name evidence="2" type="ORF">PVK06_021207</name>
</gene>
<keyword evidence="3" id="KW-1185">Reference proteome</keyword>
<evidence type="ECO:0000259" key="1">
    <source>
        <dbReference type="Pfam" id="PF14111"/>
    </source>
</evidence>
<protein>
    <recommendedName>
        <fullName evidence="1">DUF4283 domain-containing protein</fullName>
    </recommendedName>
</protein>